<accession>A0A8E2W7R4</accession>
<dbReference type="PANTHER" id="PTHR30154:SF34">
    <property type="entry name" value="TRANSCRIPTIONAL REGULATOR AZLB"/>
    <property type="match status" value="1"/>
</dbReference>
<sequence>MISTGGYSAPFKRTTGCHSPNSRISWVRLPLHACAVSISYVPSAACVITADISLVDPKALGKSLTVVVTVELDRERLDLVDDFKRAMRAAKEVTQCYMITGDADFVLIVAVEDVEAFDVFVKTKLYTNPNARKFKSMIALDRVKFEPRVLALLWQIFSGEGSAALGTTDWGRLRERGDDGLPNGG</sequence>
<dbReference type="SMART" id="SM00344">
    <property type="entry name" value="HTH_ASNC"/>
    <property type="match status" value="1"/>
</dbReference>
<dbReference type="AlphaFoldDB" id="A0A8E2W7R4"/>
<proteinExistence type="predicted"/>
<dbReference type="PANTHER" id="PTHR30154">
    <property type="entry name" value="LEUCINE-RESPONSIVE REGULATORY PROTEIN"/>
    <property type="match status" value="1"/>
</dbReference>
<dbReference type="GO" id="GO:0043565">
    <property type="term" value="F:sequence-specific DNA binding"/>
    <property type="evidence" value="ECO:0007669"/>
    <property type="project" value="TreeGrafter"/>
</dbReference>
<name>A0A8E2W7R4_RHILI</name>
<reference evidence="2 3" key="1">
    <citation type="submission" date="2018-05" db="EMBL/GenBank/DDBJ databases">
        <title>Genomic Encyclopedia of Type Strains, Phase IV (KMG-IV): sequencing the most valuable type-strain genomes for metagenomic binning, comparative biology and taxonomic classification.</title>
        <authorList>
            <person name="Goeker M."/>
        </authorList>
    </citation>
    <scope>NUCLEOTIDE SEQUENCE [LARGE SCALE GENOMIC DNA]</scope>
    <source>
        <strain evidence="2 3">DSM 2626</strain>
    </source>
</reference>
<dbReference type="Pfam" id="PF01037">
    <property type="entry name" value="AsnC_trans_reg"/>
    <property type="match status" value="1"/>
</dbReference>
<dbReference type="Proteomes" id="UP000245631">
    <property type="component" value="Unassembled WGS sequence"/>
</dbReference>
<evidence type="ECO:0000313" key="2">
    <source>
        <dbReference type="EMBL" id="PWJ84707.1"/>
    </source>
</evidence>
<protein>
    <submittedName>
        <fullName evidence="2">AsnC-like helix-turn-helix protein</fullName>
    </submittedName>
</protein>
<organism evidence="2 3">
    <name type="scientific">Rhizobium loti</name>
    <name type="common">Mesorhizobium loti</name>
    <dbReference type="NCBI Taxonomy" id="381"/>
    <lineage>
        <taxon>Bacteria</taxon>
        <taxon>Pseudomonadati</taxon>
        <taxon>Pseudomonadota</taxon>
        <taxon>Alphaproteobacteria</taxon>
        <taxon>Hyphomicrobiales</taxon>
        <taxon>Phyllobacteriaceae</taxon>
        <taxon>Mesorhizobium</taxon>
    </lineage>
</organism>
<dbReference type="InterPro" id="IPR019887">
    <property type="entry name" value="Tscrpt_reg_AsnC/Lrp_C"/>
</dbReference>
<evidence type="ECO:0000313" key="3">
    <source>
        <dbReference type="Proteomes" id="UP000245631"/>
    </source>
</evidence>
<evidence type="ECO:0000259" key="1">
    <source>
        <dbReference type="Pfam" id="PF01037"/>
    </source>
</evidence>
<dbReference type="GO" id="GO:0005829">
    <property type="term" value="C:cytosol"/>
    <property type="evidence" value="ECO:0007669"/>
    <property type="project" value="TreeGrafter"/>
</dbReference>
<dbReference type="InterPro" id="IPR019888">
    <property type="entry name" value="Tscrpt_reg_AsnC-like"/>
</dbReference>
<dbReference type="GO" id="GO:0043200">
    <property type="term" value="P:response to amino acid"/>
    <property type="evidence" value="ECO:0007669"/>
    <property type="project" value="TreeGrafter"/>
</dbReference>
<dbReference type="Gene3D" id="3.30.70.920">
    <property type="match status" value="1"/>
</dbReference>
<dbReference type="SUPFAM" id="SSF54909">
    <property type="entry name" value="Dimeric alpha+beta barrel"/>
    <property type="match status" value="1"/>
</dbReference>
<gene>
    <name evidence="2" type="ORF">C8D77_13110</name>
</gene>
<dbReference type="InterPro" id="IPR011008">
    <property type="entry name" value="Dimeric_a/b-barrel"/>
</dbReference>
<feature type="domain" description="Transcription regulator AsnC/Lrp ligand binding" evidence="1">
    <location>
        <begin position="68"/>
        <end position="141"/>
    </location>
</feature>
<dbReference type="EMBL" id="QGGH01000031">
    <property type="protein sequence ID" value="PWJ84707.1"/>
    <property type="molecule type" value="Genomic_DNA"/>
</dbReference>
<comment type="caution">
    <text evidence="2">The sequence shown here is derived from an EMBL/GenBank/DDBJ whole genome shotgun (WGS) entry which is preliminary data.</text>
</comment>